<dbReference type="InterPro" id="IPR013154">
    <property type="entry name" value="ADH-like_N"/>
</dbReference>
<keyword evidence="3 6" id="KW-0479">Metal-binding</keyword>
<sequence length="365" mass="39187">MRALRYYGPKDLRLETDLPEPKCGSRQVKIQNAFVGICGTDLHEYHSQTFIPKHGAPHPLSKESAPVTLGHEISGTIVEIGSDVSSSAELKVGDRVAVFPLLYCRTCEPCKSGFLNCCVDKGFLGLSGGGGGLSDYICVQPEAVFKLPDSISLEVGALVEPLAVAWHAVSQSAISASQPSLVFGTGPIGLSIIQCLKAMGAGDIIAVETVPRRQQLAKEFGASHILDPAQVNVTDVVRELTGGNGLPVAFDCAGVPLSVEVTTRSVCARGVIVNVAIWEKPVNFALNDLVLYERKYVGCLTYLLVDFGHVIHALRTGHLKPESMITSKIPLERVIEDGFEALMNRKEEHIKVLVGLSATVLKSMF</sequence>
<keyword evidence="5" id="KW-0560">Oxidoreductase</keyword>
<dbReference type="InterPro" id="IPR036291">
    <property type="entry name" value="NAD(P)-bd_dom_sf"/>
</dbReference>
<evidence type="ECO:0000313" key="9">
    <source>
        <dbReference type="Proteomes" id="UP001148614"/>
    </source>
</evidence>
<name>A0A9W8TQX4_9PEZI</name>
<dbReference type="Proteomes" id="UP001148614">
    <property type="component" value="Unassembled WGS sequence"/>
</dbReference>
<dbReference type="PROSITE" id="PS00059">
    <property type="entry name" value="ADH_ZINC"/>
    <property type="match status" value="1"/>
</dbReference>
<evidence type="ECO:0000259" key="7">
    <source>
        <dbReference type="SMART" id="SM00829"/>
    </source>
</evidence>
<comment type="caution">
    <text evidence="8">The sequence shown here is derived from an EMBL/GenBank/DDBJ whole genome shotgun (WGS) entry which is preliminary data.</text>
</comment>
<dbReference type="PANTHER" id="PTHR43161:SF23">
    <property type="entry name" value="(R,R)-BUTANEDIOL DEHYDROGENASE-RELATED"/>
    <property type="match status" value="1"/>
</dbReference>
<evidence type="ECO:0000256" key="6">
    <source>
        <dbReference type="RuleBase" id="RU361277"/>
    </source>
</evidence>
<dbReference type="EMBL" id="JANPWZ010000185">
    <property type="protein sequence ID" value="KAJ3578664.1"/>
    <property type="molecule type" value="Genomic_DNA"/>
</dbReference>
<dbReference type="GO" id="GO:0034079">
    <property type="term" value="P:butanediol biosynthetic process"/>
    <property type="evidence" value="ECO:0007669"/>
    <property type="project" value="TreeGrafter"/>
</dbReference>
<dbReference type="InterPro" id="IPR011032">
    <property type="entry name" value="GroES-like_sf"/>
</dbReference>
<evidence type="ECO:0000256" key="2">
    <source>
        <dbReference type="ARBA" id="ARBA00008072"/>
    </source>
</evidence>
<proteinExistence type="inferred from homology"/>
<comment type="cofactor">
    <cofactor evidence="1 6">
        <name>Zn(2+)</name>
        <dbReference type="ChEBI" id="CHEBI:29105"/>
    </cofactor>
</comment>
<dbReference type="SMART" id="SM00829">
    <property type="entry name" value="PKS_ER"/>
    <property type="match status" value="1"/>
</dbReference>
<evidence type="ECO:0000256" key="4">
    <source>
        <dbReference type="ARBA" id="ARBA00022833"/>
    </source>
</evidence>
<evidence type="ECO:0000313" key="8">
    <source>
        <dbReference type="EMBL" id="KAJ3578664.1"/>
    </source>
</evidence>
<dbReference type="AlphaFoldDB" id="A0A9W8TQX4"/>
<feature type="domain" description="Enoyl reductase (ER)" evidence="7">
    <location>
        <begin position="8"/>
        <end position="354"/>
    </location>
</feature>
<evidence type="ECO:0000256" key="3">
    <source>
        <dbReference type="ARBA" id="ARBA00022723"/>
    </source>
</evidence>
<keyword evidence="4 6" id="KW-0862">Zinc</keyword>
<dbReference type="GO" id="GO:0005737">
    <property type="term" value="C:cytoplasm"/>
    <property type="evidence" value="ECO:0007669"/>
    <property type="project" value="TreeGrafter"/>
</dbReference>
<organism evidence="8 9">
    <name type="scientific">Xylaria arbuscula</name>
    <dbReference type="NCBI Taxonomy" id="114810"/>
    <lineage>
        <taxon>Eukaryota</taxon>
        <taxon>Fungi</taxon>
        <taxon>Dikarya</taxon>
        <taxon>Ascomycota</taxon>
        <taxon>Pezizomycotina</taxon>
        <taxon>Sordariomycetes</taxon>
        <taxon>Xylariomycetidae</taxon>
        <taxon>Xylariales</taxon>
        <taxon>Xylariaceae</taxon>
        <taxon>Xylaria</taxon>
    </lineage>
</organism>
<dbReference type="GO" id="GO:0000721">
    <property type="term" value="F:(R,R)-butanediol dehydrogenase activity"/>
    <property type="evidence" value="ECO:0007669"/>
    <property type="project" value="TreeGrafter"/>
</dbReference>
<dbReference type="InterPro" id="IPR002328">
    <property type="entry name" value="ADH_Zn_CS"/>
</dbReference>
<dbReference type="SUPFAM" id="SSF50129">
    <property type="entry name" value="GroES-like"/>
    <property type="match status" value="1"/>
</dbReference>
<dbReference type="Gene3D" id="3.40.50.720">
    <property type="entry name" value="NAD(P)-binding Rossmann-like Domain"/>
    <property type="match status" value="1"/>
</dbReference>
<protein>
    <recommendedName>
        <fullName evidence="7">Enoyl reductase (ER) domain-containing protein</fullName>
    </recommendedName>
</protein>
<comment type="similarity">
    <text evidence="2 6">Belongs to the zinc-containing alcohol dehydrogenase family.</text>
</comment>
<reference evidence="8" key="1">
    <citation type="submission" date="2022-07" db="EMBL/GenBank/DDBJ databases">
        <title>Genome Sequence of Xylaria arbuscula.</title>
        <authorList>
            <person name="Buettner E."/>
        </authorList>
    </citation>
    <scope>NUCLEOTIDE SEQUENCE</scope>
    <source>
        <strain evidence="8">VT107</strain>
    </source>
</reference>
<evidence type="ECO:0000256" key="1">
    <source>
        <dbReference type="ARBA" id="ARBA00001947"/>
    </source>
</evidence>
<dbReference type="SUPFAM" id="SSF51735">
    <property type="entry name" value="NAD(P)-binding Rossmann-fold domains"/>
    <property type="match status" value="1"/>
</dbReference>
<dbReference type="Gene3D" id="3.90.180.10">
    <property type="entry name" value="Medium-chain alcohol dehydrogenases, catalytic domain"/>
    <property type="match status" value="1"/>
</dbReference>
<dbReference type="PANTHER" id="PTHR43161">
    <property type="entry name" value="SORBITOL DEHYDROGENASE"/>
    <property type="match status" value="1"/>
</dbReference>
<dbReference type="GO" id="GO:0008270">
    <property type="term" value="F:zinc ion binding"/>
    <property type="evidence" value="ECO:0007669"/>
    <property type="project" value="InterPro"/>
</dbReference>
<dbReference type="InterPro" id="IPR013149">
    <property type="entry name" value="ADH-like_C"/>
</dbReference>
<dbReference type="CDD" id="cd08233">
    <property type="entry name" value="butanediol_DH_like"/>
    <property type="match status" value="1"/>
</dbReference>
<dbReference type="Pfam" id="PF08240">
    <property type="entry name" value="ADH_N"/>
    <property type="match status" value="1"/>
</dbReference>
<keyword evidence="9" id="KW-1185">Reference proteome</keyword>
<accession>A0A9W8TQX4</accession>
<gene>
    <name evidence="8" type="ORF">NPX13_g1906</name>
</gene>
<dbReference type="InterPro" id="IPR020843">
    <property type="entry name" value="ER"/>
</dbReference>
<dbReference type="VEuPathDB" id="FungiDB:F4678DRAFT_451222"/>
<evidence type="ECO:0000256" key="5">
    <source>
        <dbReference type="ARBA" id="ARBA00023002"/>
    </source>
</evidence>
<dbReference type="Pfam" id="PF00107">
    <property type="entry name" value="ADH_zinc_N"/>
    <property type="match status" value="1"/>
</dbReference>